<dbReference type="STRING" id="1121291.SAMN02745134_00167"/>
<dbReference type="InterPro" id="IPR029132">
    <property type="entry name" value="CBAH/NAAA_C"/>
</dbReference>
<evidence type="ECO:0000256" key="1">
    <source>
        <dbReference type="ARBA" id="ARBA00022801"/>
    </source>
</evidence>
<name>A0A1W1WYL8_9CLOT</name>
<keyword evidence="4" id="KW-1185">Reference proteome</keyword>
<dbReference type="Gene3D" id="3.60.60.10">
    <property type="entry name" value="Penicillin V Acylase, Chain A"/>
    <property type="match status" value="1"/>
</dbReference>
<sequence>MCTSFAVYSQEKAIYGMNFDTDDIDLKLKINSYNDKNIFNFSGLIENKYIDIAGVNSDGLFICTQAVEYSPGLKSSCNENDWFAFDIFDEALKKTRKTSEFFEILNKRVISYPRNPLFPDLGLHTIIADKSGDAFILEEGNDTNIVSPIHNDFIIMTNFPNGDFKEANYNNVYGIGADRYICAHEYIHNNIHSFGINEAFEVLKRTSQDTTSQSPTLCSIVFEPLKNEAYISLKIDFDKKWKISIIEKTIQSLDGFLNNNRIEFTNGEILVKDLISLYK</sequence>
<dbReference type="InterPro" id="IPR029055">
    <property type="entry name" value="Ntn_hydrolases_N"/>
</dbReference>
<dbReference type="GO" id="GO:0016787">
    <property type="term" value="F:hydrolase activity"/>
    <property type="evidence" value="ECO:0007669"/>
    <property type="project" value="UniProtKB-KW"/>
</dbReference>
<gene>
    <name evidence="3" type="ORF">SAMN02745134_00167</name>
</gene>
<protein>
    <submittedName>
        <fullName evidence="3">Linear amide C-N hydrolases, choloylglycine hydrolase family</fullName>
    </submittedName>
</protein>
<dbReference type="RefSeq" id="WP_084113382.1">
    <property type="nucleotide sequence ID" value="NZ_FWXH01000002.1"/>
</dbReference>
<keyword evidence="1 3" id="KW-0378">Hydrolase</keyword>
<reference evidence="3 4" key="1">
    <citation type="submission" date="2017-04" db="EMBL/GenBank/DDBJ databases">
        <authorList>
            <person name="Afonso C.L."/>
            <person name="Miller P.J."/>
            <person name="Scott M.A."/>
            <person name="Spackman E."/>
            <person name="Goraichik I."/>
            <person name="Dimitrov K.M."/>
            <person name="Suarez D.L."/>
            <person name="Swayne D.E."/>
        </authorList>
    </citation>
    <scope>NUCLEOTIDE SEQUENCE [LARGE SCALE GENOMIC DNA]</scope>
    <source>
        <strain evidence="3 4">DSM 12555</strain>
    </source>
</reference>
<proteinExistence type="predicted"/>
<feature type="domain" description="Choloylglycine hydrolase/NAAA C-terminal" evidence="2">
    <location>
        <begin position="53"/>
        <end position="176"/>
    </location>
</feature>
<evidence type="ECO:0000313" key="4">
    <source>
        <dbReference type="Proteomes" id="UP000192468"/>
    </source>
</evidence>
<dbReference type="AlphaFoldDB" id="A0A1W1WYL8"/>
<dbReference type="SUPFAM" id="SSF56235">
    <property type="entry name" value="N-terminal nucleophile aminohydrolases (Ntn hydrolases)"/>
    <property type="match status" value="1"/>
</dbReference>
<evidence type="ECO:0000259" key="2">
    <source>
        <dbReference type="Pfam" id="PF02275"/>
    </source>
</evidence>
<dbReference type="OrthoDB" id="1884850at2"/>
<dbReference type="EMBL" id="FWXH01000002">
    <property type="protein sequence ID" value="SMC16826.1"/>
    <property type="molecule type" value="Genomic_DNA"/>
</dbReference>
<accession>A0A1W1WYL8</accession>
<dbReference type="Proteomes" id="UP000192468">
    <property type="component" value="Unassembled WGS sequence"/>
</dbReference>
<organism evidence="3 4">
    <name type="scientific">Clostridium acidisoli DSM 12555</name>
    <dbReference type="NCBI Taxonomy" id="1121291"/>
    <lineage>
        <taxon>Bacteria</taxon>
        <taxon>Bacillati</taxon>
        <taxon>Bacillota</taxon>
        <taxon>Clostridia</taxon>
        <taxon>Eubacteriales</taxon>
        <taxon>Clostridiaceae</taxon>
        <taxon>Clostridium</taxon>
    </lineage>
</organism>
<evidence type="ECO:0000313" key="3">
    <source>
        <dbReference type="EMBL" id="SMC16826.1"/>
    </source>
</evidence>
<dbReference type="Pfam" id="PF02275">
    <property type="entry name" value="CBAH"/>
    <property type="match status" value="1"/>
</dbReference>